<gene>
    <name evidence="2" type="ORF">Goklo_015989</name>
</gene>
<dbReference type="Gene3D" id="3.60.10.10">
    <property type="entry name" value="Endonuclease/exonuclease/phosphatase"/>
    <property type="match status" value="1"/>
</dbReference>
<name>A0A7J8UCI7_9ROSI</name>
<evidence type="ECO:0000256" key="1">
    <source>
        <dbReference type="SAM" id="MobiDB-lite"/>
    </source>
</evidence>
<protein>
    <recommendedName>
        <fullName evidence="4">Endonuclease/exonuclease/phosphatase domain-containing protein</fullName>
    </recommendedName>
</protein>
<evidence type="ECO:0008006" key="4">
    <source>
        <dbReference type="Google" id="ProtNLM"/>
    </source>
</evidence>
<sequence>MDRQTALEVGEAIGEVLAIDWGDRDGGWTEYIRVREKIDVSKPLRRVVYLVGQEDAEIVCTIKYERLPAFCYRVQVGSTTQGKGNWRNGVEFLEGRRGSNIETKENKERSGEENKTMRVIKKEKTKTGEESESGSPIKKRPTRSIRDGGGRSRCHDMLKRVESSVNETWIIGGDFNAIVNEAEKESGRRKPRALVDDFREVVEELSLVVLKADKGWFTWVNNRDGNAMVKERLDRFMISANDVANFPFIETKVVRQSKSDHDAILLDTIGRNPNECSRDPRLSFRYDVCWAKDTDAKNII</sequence>
<organism evidence="2 3">
    <name type="scientific">Gossypium klotzschianum</name>
    <dbReference type="NCBI Taxonomy" id="34286"/>
    <lineage>
        <taxon>Eukaryota</taxon>
        <taxon>Viridiplantae</taxon>
        <taxon>Streptophyta</taxon>
        <taxon>Embryophyta</taxon>
        <taxon>Tracheophyta</taxon>
        <taxon>Spermatophyta</taxon>
        <taxon>Magnoliopsida</taxon>
        <taxon>eudicotyledons</taxon>
        <taxon>Gunneridae</taxon>
        <taxon>Pentapetalae</taxon>
        <taxon>rosids</taxon>
        <taxon>malvids</taxon>
        <taxon>Malvales</taxon>
        <taxon>Malvaceae</taxon>
        <taxon>Malvoideae</taxon>
        <taxon>Gossypium</taxon>
    </lineage>
</organism>
<feature type="compositionally biased region" description="Basic and acidic residues" evidence="1">
    <location>
        <begin position="97"/>
        <end position="129"/>
    </location>
</feature>
<proteinExistence type="predicted"/>
<reference evidence="2 3" key="1">
    <citation type="journal article" date="2019" name="Genome Biol. Evol.">
        <title>Insights into the evolution of the New World diploid cottons (Gossypium, subgenus Houzingenia) based on genome sequencing.</title>
        <authorList>
            <person name="Grover C.E."/>
            <person name="Arick M.A. 2nd"/>
            <person name="Thrash A."/>
            <person name="Conover J.L."/>
            <person name="Sanders W.S."/>
            <person name="Peterson D.G."/>
            <person name="Frelichowski J.E."/>
            <person name="Scheffler J.A."/>
            <person name="Scheffler B.E."/>
            <person name="Wendel J.F."/>
        </authorList>
    </citation>
    <scope>NUCLEOTIDE SEQUENCE [LARGE SCALE GENOMIC DNA]</scope>
    <source>
        <strain evidence="2">57</strain>
        <tissue evidence="2">Leaf</tissue>
    </source>
</reference>
<accession>A0A7J8UCI7</accession>
<dbReference type="AlphaFoldDB" id="A0A7J8UCI7"/>
<evidence type="ECO:0000313" key="2">
    <source>
        <dbReference type="EMBL" id="MBA0648226.1"/>
    </source>
</evidence>
<dbReference type="EMBL" id="JABFAB010000005">
    <property type="protein sequence ID" value="MBA0648226.1"/>
    <property type="molecule type" value="Genomic_DNA"/>
</dbReference>
<dbReference type="SUPFAM" id="SSF56219">
    <property type="entry name" value="DNase I-like"/>
    <property type="match status" value="1"/>
</dbReference>
<dbReference type="OrthoDB" id="990388at2759"/>
<keyword evidence="3" id="KW-1185">Reference proteome</keyword>
<comment type="caution">
    <text evidence="2">The sequence shown here is derived from an EMBL/GenBank/DDBJ whole genome shotgun (WGS) entry which is preliminary data.</text>
</comment>
<dbReference type="InterPro" id="IPR036691">
    <property type="entry name" value="Endo/exonu/phosph_ase_sf"/>
</dbReference>
<dbReference type="Proteomes" id="UP000593573">
    <property type="component" value="Unassembled WGS sequence"/>
</dbReference>
<feature type="region of interest" description="Disordered" evidence="1">
    <location>
        <begin position="97"/>
        <end position="153"/>
    </location>
</feature>
<dbReference type="PANTHER" id="PTHR33710:SF64">
    <property type="entry name" value="ENDONUCLEASE_EXONUCLEASE_PHOSPHATASE DOMAIN-CONTAINING PROTEIN"/>
    <property type="match status" value="1"/>
</dbReference>
<feature type="compositionally biased region" description="Basic and acidic residues" evidence="1">
    <location>
        <begin position="144"/>
        <end position="153"/>
    </location>
</feature>
<evidence type="ECO:0000313" key="3">
    <source>
        <dbReference type="Proteomes" id="UP000593573"/>
    </source>
</evidence>
<dbReference type="PANTHER" id="PTHR33710">
    <property type="entry name" value="BNAC02G09200D PROTEIN"/>
    <property type="match status" value="1"/>
</dbReference>